<reference evidence="1" key="3">
    <citation type="submission" date="2025-09" db="UniProtKB">
        <authorList>
            <consortium name="Ensembl"/>
        </authorList>
    </citation>
    <scope>IDENTIFICATION</scope>
</reference>
<reference evidence="1" key="2">
    <citation type="submission" date="2025-08" db="UniProtKB">
        <authorList>
            <consortium name="Ensembl"/>
        </authorList>
    </citation>
    <scope>IDENTIFICATION</scope>
</reference>
<proteinExistence type="predicted"/>
<dbReference type="AlphaFoldDB" id="A0AAQ4P109"/>
<dbReference type="PANTHER" id="PTHR31025:SF19">
    <property type="entry name" value="SI:CH73-42K18.1-RELATED"/>
    <property type="match status" value="1"/>
</dbReference>
<dbReference type="PANTHER" id="PTHR31025">
    <property type="entry name" value="SI:CH211-196P9.1-RELATED"/>
    <property type="match status" value="1"/>
</dbReference>
<evidence type="ECO:0000313" key="1">
    <source>
        <dbReference type="Ensembl" id="ENSGACP00000031648.1"/>
    </source>
</evidence>
<reference evidence="1 2" key="1">
    <citation type="journal article" date="2021" name="G3 (Bethesda)">
        <title>Improved contiguity of the threespine stickleback genome using long-read sequencing.</title>
        <authorList>
            <person name="Nath S."/>
            <person name="Shaw D.E."/>
            <person name="White M.A."/>
        </authorList>
    </citation>
    <scope>NUCLEOTIDE SEQUENCE [LARGE SCALE GENOMIC DNA]</scope>
    <source>
        <strain evidence="1 2">Lake Benthic</strain>
    </source>
</reference>
<name>A0AAQ4P109_GASAC</name>
<organism evidence="1 2">
    <name type="scientific">Gasterosteus aculeatus aculeatus</name>
    <name type="common">three-spined stickleback</name>
    <dbReference type="NCBI Taxonomy" id="481459"/>
    <lineage>
        <taxon>Eukaryota</taxon>
        <taxon>Metazoa</taxon>
        <taxon>Chordata</taxon>
        <taxon>Craniata</taxon>
        <taxon>Vertebrata</taxon>
        <taxon>Euteleostomi</taxon>
        <taxon>Actinopterygii</taxon>
        <taxon>Neopterygii</taxon>
        <taxon>Teleostei</taxon>
        <taxon>Neoteleostei</taxon>
        <taxon>Acanthomorphata</taxon>
        <taxon>Eupercaria</taxon>
        <taxon>Perciformes</taxon>
        <taxon>Cottioidei</taxon>
        <taxon>Gasterosteales</taxon>
        <taxon>Gasterosteidae</taxon>
        <taxon>Gasterosteus</taxon>
    </lineage>
</organism>
<sequence>MPRRQCVTGLTHACFHAGFLCNTDSCGVRMLWKSLEGACKDLVDEMQKRTPNGPLVKQKMDQTFALRRKEVVESEPAISTMVRCWPALFTEDQVFMEFSRIVGKNLKTEFYESIDRHSHRLLELFGSKRGNVGQLLTHILQQTNTTEPTECQRASYHPGDNPTDLFKGGFESDDEDSFCDPDIGILLIEREGAVLTSSQHLSPASLEIIIEGEVVMDNIQDLPKAMCILFGLMYALHLNYPKTMKLTFQFIQQVLLLLGHTDLKPKLQTLKNQLAM</sequence>
<accession>A0AAQ4P109</accession>
<keyword evidence="2" id="KW-1185">Reference proteome</keyword>
<dbReference type="GeneTree" id="ENSGT00950000182912"/>
<evidence type="ECO:0000313" key="2">
    <source>
        <dbReference type="Proteomes" id="UP000007635"/>
    </source>
</evidence>
<protein>
    <submittedName>
        <fullName evidence="1">Uncharacterized protein</fullName>
    </submittedName>
</protein>
<dbReference type="Ensembl" id="ENSGACT00000050956.1">
    <property type="protein sequence ID" value="ENSGACP00000031648.1"/>
    <property type="gene ID" value="ENSGACG00000031448.1"/>
</dbReference>
<dbReference type="Proteomes" id="UP000007635">
    <property type="component" value="Chromosome XIX"/>
</dbReference>